<dbReference type="PANTHER" id="PTHR36039">
    <property type="match status" value="1"/>
</dbReference>
<gene>
    <name evidence="1" type="ORF">TL08_01765</name>
</gene>
<protein>
    <recommendedName>
        <fullName evidence="3">2'-5' RNA ligase superfamily</fullName>
    </recommendedName>
</protein>
<dbReference type="Proteomes" id="UP000095210">
    <property type="component" value="Chromosome"/>
</dbReference>
<name>A0AAC9HKU6_9PSEU</name>
<evidence type="ECO:0008006" key="3">
    <source>
        <dbReference type="Google" id="ProtNLM"/>
    </source>
</evidence>
<keyword evidence="2" id="KW-1185">Reference proteome</keyword>
<evidence type="ECO:0000313" key="1">
    <source>
        <dbReference type="EMBL" id="AOS61192.1"/>
    </source>
</evidence>
<dbReference type="Pfam" id="PF13563">
    <property type="entry name" value="2_5_RNA_ligase2"/>
    <property type="match status" value="1"/>
</dbReference>
<dbReference type="Gene3D" id="3.90.1140.10">
    <property type="entry name" value="Cyclic phosphodiesterase"/>
    <property type="match status" value="1"/>
</dbReference>
<organism evidence="1 2">
    <name type="scientific">Actinoalloteichus hymeniacidonis</name>
    <dbReference type="NCBI Taxonomy" id="340345"/>
    <lineage>
        <taxon>Bacteria</taxon>
        <taxon>Bacillati</taxon>
        <taxon>Actinomycetota</taxon>
        <taxon>Actinomycetes</taxon>
        <taxon>Pseudonocardiales</taxon>
        <taxon>Pseudonocardiaceae</taxon>
        <taxon>Actinoalloteichus</taxon>
    </lineage>
</organism>
<dbReference type="RefSeq" id="WP_069846065.1">
    <property type="nucleotide sequence ID" value="NZ_CP014859.1"/>
</dbReference>
<dbReference type="EMBL" id="CP014859">
    <property type="protein sequence ID" value="AOS61192.1"/>
    <property type="molecule type" value="Genomic_DNA"/>
</dbReference>
<proteinExistence type="predicted"/>
<sequence>MAVTLDFFFDDASDRTIRDLWQRLADIGARPVPGSTHPAPHVRFAAAAEIAPRVRQDLRAELRALSLPSFWLTTLGTFATSAPVLMLGAVVDAELLAVHSTVHDVLAGRVKQPSAYYLPGSWVPHCPLAEGVEREALAAGFAELHPVRAIHARVVGVGVVDGRTGHTEDLVRLG</sequence>
<dbReference type="KEGG" id="ahm:TL08_01765"/>
<evidence type="ECO:0000313" key="2">
    <source>
        <dbReference type="Proteomes" id="UP000095210"/>
    </source>
</evidence>
<dbReference type="PANTHER" id="PTHR36039:SF2">
    <property type="entry name" value="RNA LIGASE_CYCLIC NUCLEOTIDE PHOSPHODIESTERASE FAMILY PROTEIN"/>
    <property type="match status" value="1"/>
</dbReference>
<dbReference type="AlphaFoldDB" id="A0AAC9HKU6"/>
<reference evidence="2" key="1">
    <citation type="submission" date="2016-03" db="EMBL/GenBank/DDBJ databases">
        <title>Complete genome sequence of the type strain Actinoalloteichus hymeniacidonis DSM 45092.</title>
        <authorList>
            <person name="Schaffert L."/>
            <person name="Albersmeier A."/>
            <person name="Winkler A."/>
            <person name="Kalinowski J."/>
            <person name="Zotchev S."/>
            <person name="Ruckert C."/>
        </authorList>
    </citation>
    <scope>NUCLEOTIDE SEQUENCE [LARGE SCALE GENOMIC DNA]</scope>
    <source>
        <strain evidence="2">HPA177(T) (DSM 45092(T))</strain>
    </source>
</reference>
<accession>A0AAC9HKU6</accession>